<dbReference type="InterPro" id="IPR029058">
    <property type="entry name" value="AB_hydrolase_fold"/>
</dbReference>
<reference evidence="2 3" key="1">
    <citation type="submission" date="2020-10" db="EMBL/GenBank/DDBJ databases">
        <title>Ramlibacter sp. HM2 16S ribosomal RNA gene Genome sequencing and assembly.</title>
        <authorList>
            <person name="Kang M."/>
        </authorList>
    </citation>
    <scope>NUCLEOTIDE SEQUENCE [LARGE SCALE GENOMIC DNA]</scope>
    <source>
        <strain evidence="2 3">HM2</strain>
    </source>
</reference>
<dbReference type="Pfam" id="PF12697">
    <property type="entry name" value="Abhydrolase_6"/>
    <property type="match status" value="1"/>
</dbReference>
<protein>
    <submittedName>
        <fullName evidence="2">Alpha/beta hydrolase</fullName>
    </submittedName>
</protein>
<dbReference type="Proteomes" id="UP000806285">
    <property type="component" value="Unassembled WGS sequence"/>
</dbReference>
<organism evidence="2 3">
    <name type="scientific">Ramlibacter pallidus</name>
    <dbReference type="NCBI Taxonomy" id="2780087"/>
    <lineage>
        <taxon>Bacteria</taxon>
        <taxon>Pseudomonadati</taxon>
        <taxon>Pseudomonadota</taxon>
        <taxon>Betaproteobacteria</taxon>
        <taxon>Burkholderiales</taxon>
        <taxon>Comamonadaceae</taxon>
        <taxon>Ramlibacter</taxon>
    </lineage>
</organism>
<feature type="domain" description="AB hydrolase-1" evidence="1">
    <location>
        <begin position="4"/>
        <end position="257"/>
    </location>
</feature>
<dbReference type="PANTHER" id="PTHR43194">
    <property type="entry name" value="HYDROLASE ALPHA/BETA FOLD FAMILY"/>
    <property type="match status" value="1"/>
</dbReference>
<keyword evidence="3" id="KW-1185">Reference proteome</keyword>
<dbReference type="InterPro" id="IPR000073">
    <property type="entry name" value="AB_hydrolase_1"/>
</dbReference>
<dbReference type="InterPro" id="IPR050228">
    <property type="entry name" value="Carboxylesterase_BioH"/>
</dbReference>
<name>A0ABR9S4Z3_9BURK</name>
<keyword evidence="2" id="KW-0378">Hydrolase</keyword>
<gene>
    <name evidence="2" type="ORF">IM787_13585</name>
</gene>
<evidence type="ECO:0000313" key="3">
    <source>
        <dbReference type="Proteomes" id="UP000806285"/>
    </source>
</evidence>
<dbReference type="PANTHER" id="PTHR43194:SF2">
    <property type="entry name" value="PEROXISOMAL MEMBRANE PROTEIN LPX1"/>
    <property type="match status" value="1"/>
</dbReference>
<proteinExistence type="predicted"/>
<evidence type="ECO:0000313" key="2">
    <source>
        <dbReference type="EMBL" id="MBE7368586.1"/>
    </source>
</evidence>
<evidence type="ECO:0000259" key="1">
    <source>
        <dbReference type="Pfam" id="PF12697"/>
    </source>
</evidence>
<accession>A0ABR9S4Z3</accession>
<comment type="caution">
    <text evidence="2">The sequence shown here is derived from an EMBL/GenBank/DDBJ whole genome shotgun (WGS) entry which is preliminary data.</text>
</comment>
<dbReference type="GO" id="GO:0016787">
    <property type="term" value="F:hydrolase activity"/>
    <property type="evidence" value="ECO:0007669"/>
    <property type="project" value="UniProtKB-KW"/>
</dbReference>
<dbReference type="EMBL" id="JADDIV010000004">
    <property type="protein sequence ID" value="MBE7368586.1"/>
    <property type="molecule type" value="Genomic_DNA"/>
</dbReference>
<dbReference type="RefSeq" id="WP_193677226.1">
    <property type="nucleotide sequence ID" value="NZ_JADDIV010000004.1"/>
</dbReference>
<dbReference type="Gene3D" id="3.40.50.1820">
    <property type="entry name" value="alpha/beta hydrolase"/>
    <property type="match status" value="1"/>
</dbReference>
<sequence>MSLIVFSHANSFPAGTYNLLFRNLRSRGFLVRAIDKYGHEDAYPATNNWPHLVQHLHDFTAREVDKAGEPAFLVGHSLGGFLSLMCAARHPRLARGVLLLDSPLIGGWKAHALRAAKHTQLVGSISPGAVSRKRKNRWPTKEAAMEHFRHKKAFARWDPQVLADYITHGTHDEDGERVLSFDRDIETTIYNTLPDNLAGMLQRHPLRCPAAFIGGLQSEEMKQVGTALTGKLTHGRMTMLEGSHLFPMEKPVATAAAVEASLLALPA</sequence>
<dbReference type="SUPFAM" id="SSF53474">
    <property type="entry name" value="alpha/beta-Hydrolases"/>
    <property type="match status" value="1"/>
</dbReference>